<dbReference type="EMBL" id="CAJNRD030001123">
    <property type="protein sequence ID" value="CAG5102846.1"/>
    <property type="molecule type" value="Genomic_DNA"/>
</dbReference>
<protein>
    <submittedName>
        <fullName evidence="1">Uncharacterized protein</fullName>
    </submittedName>
</protein>
<organism evidence="1 2">
    <name type="scientific">Cotesia congregata</name>
    <name type="common">Parasitoid wasp</name>
    <name type="synonym">Apanteles congregatus</name>
    <dbReference type="NCBI Taxonomy" id="51543"/>
    <lineage>
        <taxon>Eukaryota</taxon>
        <taxon>Metazoa</taxon>
        <taxon>Ecdysozoa</taxon>
        <taxon>Arthropoda</taxon>
        <taxon>Hexapoda</taxon>
        <taxon>Insecta</taxon>
        <taxon>Pterygota</taxon>
        <taxon>Neoptera</taxon>
        <taxon>Endopterygota</taxon>
        <taxon>Hymenoptera</taxon>
        <taxon>Apocrita</taxon>
        <taxon>Ichneumonoidea</taxon>
        <taxon>Braconidae</taxon>
        <taxon>Microgastrinae</taxon>
        <taxon>Cotesia</taxon>
    </lineage>
</organism>
<proteinExistence type="predicted"/>
<evidence type="ECO:0000313" key="2">
    <source>
        <dbReference type="Proteomes" id="UP000786811"/>
    </source>
</evidence>
<reference evidence="1" key="1">
    <citation type="submission" date="2021-04" db="EMBL/GenBank/DDBJ databases">
        <authorList>
            <person name="Chebbi M.A.C M."/>
        </authorList>
    </citation>
    <scope>NUCLEOTIDE SEQUENCE</scope>
</reference>
<dbReference type="Proteomes" id="UP000786811">
    <property type="component" value="Unassembled WGS sequence"/>
</dbReference>
<comment type="caution">
    <text evidence="1">The sequence shown here is derived from an EMBL/GenBank/DDBJ whole genome shotgun (WGS) entry which is preliminary data.</text>
</comment>
<sequence length="420" mass="48733">MNKRRSNSLLEIEVLDVVGFLRLELLRGSVSLLIRGTLSGGYTTSLFCNARLLYNNPKLPPPTFSLGPKIETRQCCVVILSISGDLSTQGISPYGLEDMDINKMNRFFNNDPQTKKNSQIYDRSDYYLEPYENIKKKNLKSIQNDRLRLITEHFLNFKIQKISEKKNLFLERLKKPYIIHHFRSLYNPLTNQMYTSNYLKPFRQSHFIADKNIFNHDDTTVGDTHIGQQNNDLVTSEISGNGIIIHPQKESAMRNKTKIQTNRESIIDFNKENVEFTYSFNGLTVEFVDTRFAITPNDPNYNSSDNYDINDKTHKESKKFVNFKEIIYVRVPKEDTPSNSKFLSDNSLVSKNQKKFNNGPTQITSNYKIIDDIYFVTHFLNNSRLYRLKPMKRLSNIAHDGILSGPVIYQARLTRCIKFG</sequence>
<dbReference type="OrthoDB" id="6270617at2759"/>
<evidence type="ECO:0000313" key="1">
    <source>
        <dbReference type="EMBL" id="CAG5102846.1"/>
    </source>
</evidence>
<keyword evidence="2" id="KW-1185">Reference proteome</keyword>
<dbReference type="AlphaFoldDB" id="A0A8J2HQE5"/>
<accession>A0A8J2HQE5</accession>
<gene>
    <name evidence="1" type="ORF">HICCMSTLAB_LOCUS11213</name>
</gene>
<name>A0A8J2HQE5_COTCN</name>